<dbReference type="GO" id="GO:0016226">
    <property type="term" value="P:iron-sulfur cluster assembly"/>
    <property type="evidence" value="ECO:0007669"/>
    <property type="project" value="TreeGrafter"/>
</dbReference>
<reference evidence="3" key="1">
    <citation type="submission" date="2021-01" db="EMBL/GenBank/DDBJ databases">
        <authorList>
            <consortium name="Genoscope - CEA"/>
            <person name="William W."/>
        </authorList>
    </citation>
    <scope>NUCLEOTIDE SEQUENCE</scope>
</reference>
<keyword evidence="4" id="KW-1185">Reference proteome</keyword>
<organism evidence="3 4">
    <name type="scientific">Paramecium sonneborni</name>
    <dbReference type="NCBI Taxonomy" id="65129"/>
    <lineage>
        <taxon>Eukaryota</taxon>
        <taxon>Sar</taxon>
        <taxon>Alveolata</taxon>
        <taxon>Ciliophora</taxon>
        <taxon>Intramacronucleata</taxon>
        <taxon>Oligohymenophorea</taxon>
        <taxon>Peniculida</taxon>
        <taxon>Parameciidae</taxon>
        <taxon>Paramecium</taxon>
    </lineage>
</organism>
<dbReference type="AlphaFoldDB" id="A0A8S1M4W4"/>
<dbReference type="SMART" id="SM00320">
    <property type="entry name" value="WD40"/>
    <property type="match status" value="4"/>
</dbReference>
<feature type="coiled-coil region" evidence="2">
    <location>
        <begin position="354"/>
        <end position="421"/>
    </location>
</feature>
<dbReference type="PROSITE" id="PS50082">
    <property type="entry name" value="WD_REPEATS_2"/>
    <property type="match status" value="2"/>
</dbReference>
<name>A0A8S1M4W4_9CILI</name>
<evidence type="ECO:0008006" key="5">
    <source>
        <dbReference type="Google" id="ProtNLM"/>
    </source>
</evidence>
<dbReference type="EMBL" id="CAJJDN010000029">
    <property type="protein sequence ID" value="CAD8072781.1"/>
    <property type="molecule type" value="Genomic_DNA"/>
</dbReference>
<keyword evidence="1" id="KW-0853">WD repeat</keyword>
<dbReference type="PROSITE" id="PS50294">
    <property type="entry name" value="WD_REPEATS_REGION"/>
    <property type="match status" value="2"/>
</dbReference>
<accession>A0A8S1M4W4</accession>
<protein>
    <recommendedName>
        <fullName evidence="5">WD domain, G-beta repeat protein</fullName>
    </recommendedName>
</protein>
<dbReference type="PANTHER" id="PTHR19920:SF0">
    <property type="entry name" value="CYTOSOLIC IRON-SULFUR PROTEIN ASSEMBLY PROTEIN CIAO1-RELATED"/>
    <property type="match status" value="1"/>
</dbReference>
<feature type="repeat" description="WD" evidence="1">
    <location>
        <begin position="543"/>
        <end position="575"/>
    </location>
</feature>
<feature type="coiled-coil region" evidence="2">
    <location>
        <begin position="47"/>
        <end position="78"/>
    </location>
</feature>
<evidence type="ECO:0000256" key="1">
    <source>
        <dbReference type="PROSITE-ProRule" id="PRU00221"/>
    </source>
</evidence>
<feature type="repeat" description="WD" evidence="1">
    <location>
        <begin position="498"/>
        <end position="532"/>
    </location>
</feature>
<keyword evidence="2" id="KW-0175">Coiled coil</keyword>
<evidence type="ECO:0000313" key="3">
    <source>
        <dbReference type="EMBL" id="CAD8072781.1"/>
    </source>
</evidence>
<dbReference type="PANTHER" id="PTHR19920">
    <property type="entry name" value="WD40 PROTEIN CIAO1"/>
    <property type="match status" value="1"/>
</dbReference>
<comment type="caution">
    <text evidence="3">The sequence shown here is derived from an EMBL/GenBank/DDBJ whole genome shotgun (WGS) entry which is preliminary data.</text>
</comment>
<dbReference type="GO" id="GO:0097361">
    <property type="term" value="C:cytosolic [4Fe-4S] assembly targeting complex"/>
    <property type="evidence" value="ECO:0007669"/>
    <property type="project" value="TreeGrafter"/>
</dbReference>
<gene>
    <name evidence="3" type="ORF">PSON_ATCC_30995.1.T0290363</name>
</gene>
<dbReference type="InterPro" id="IPR001680">
    <property type="entry name" value="WD40_rpt"/>
</dbReference>
<evidence type="ECO:0000256" key="2">
    <source>
        <dbReference type="SAM" id="Coils"/>
    </source>
</evidence>
<dbReference type="Pfam" id="PF00400">
    <property type="entry name" value="WD40"/>
    <property type="match status" value="3"/>
</dbReference>
<evidence type="ECO:0000313" key="4">
    <source>
        <dbReference type="Proteomes" id="UP000692954"/>
    </source>
</evidence>
<sequence length="766" mass="90378">MSIQNIQKKCIKHNQNAIYLDNAQSNPNMKFLCPQCVTDLKQNLILINDAQQQLQGLQAILLQENEELNSKNLKLLEETKEQLFQFKSTIIRLIEKCLHSLEQQIKIIKQYLISFQNKIHEIPTINIDSFIKQYAAVPSLNYKDIRDLLIRKLSQISMNQLFQQIQEKLNQIDLGTKSAEEIMISLKQKIDFHKQQPKIICYTHNNEAIMIDMNEIEICPKRFACLDCIQEFNAKYSKIQNLYELWISHTSFQSNYLGIITEKFNKQNQAFIKQFENMKTYFQFQISDFSQKLNQNNDDFQNKLENFQSSNSRQLSDFTQVSIIEIANYLSKSKNKYMTDDQLEQDFNSWAFQNEQYLSRIRLAQNQFEIQQNQLQSSSQQQKKRIKIREIEYKNPSIKELKQLEIMNQVINLQINNQLNQTFCQPKAIRLFKRQVSSTSINQQIFRYDLLKQYSIFQQELCQAMEFNYDNSILLAGSNCQIKVYNFFMGEMKFKQLLNEHKKNVVTLNFMKPSTQFISGSDDNLIIIWSLNKNNSWFCQQKLNSHIREIRAVIINSVDDLIISGSLDKTIKFWSKANGWFCSQTIDEHQDSVWGLSLNETENQIISCGEDKIILILEKQTDKTWILFQKIFTFISGCRLCYINDHSFVFQPYKNENMILFQYDNMNRQFQQIDQIKVKGGLNCVCFFPQKLLKQNSRYGNKFVLVDKNGQHVNLIKLNSSGQLMTEQSIDFSTCQVFGTMSNDGEFLVTWDDRTKEFQIRVFNQL</sequence>
<dbReference type="OrthoDB" id="406844at2759"/>
<dbReference type="Proteomes" id="UP000692954">
    <property type="component" value="Unassembled WGS sequence"/>
</dbReference>
<proteinExistence type="predicted"/>